<reference evidence="1 2" key="1">
    <citation type="submission" date="2019-08" db="EMBL/GenBank/DDBJ databases">
        <title>Hyperibacter terrae gen. nov., sp. nov. and Hyperibacter viscosus sp. nov., two new members in the family Rhodospirillaceae isolated from the rhizosphere of Hypericum perforatum.</title>
        <authorList>
            <person name="Noviana Z."/>
        </authorList>
    </citation>
    <scope>NUCLEOTIDE SEQUENCE [LARGE SCALE GENOMIC DNA]</scope>
    <source>
        <strain evidence="1 2">R5913</strain>
    </source>
</reference>
<dbReference type="OrthoDB" id="163862at2"/>
<keyword evidence="2" id="KW-1185">Reference proteome</keyword>
<dbReference type="Proteomes" id="UP000326202">
    <property type="component" value="Chromosome"/>
</dbReference>
<dbReference type="RefSeq" id="WP_151178346.1">
    <property type="nucleotide sequence ID" value="NZ_CP042906.1"/>
</dbReference>
<dbReference type="AlphaFoldDB" id="A0A5J6MLC6"/>
<name>A0A5J6MLC6_9PROT</name>
<dbReference type="EMBL" id="CP042906">
    <property type="protein sequence ID" value="QEX18159.1"/>
    <property type="molecule type" value="Genomic_DNA"/>
</dbReference>
<evidence type="ECO:0000313" key="2">
    <source>
        <dbReference type="Proteomes" id="UP000326202"/>
    </source>
</evidence>
<dbReference type="KEGG" id="htq:FRZ44_34630"/>
<organism evidence="1 2">
    <name type="scientific">Hypericibacter terrae</name>
    <dbReference type="NCBI Taxonomy" id="2602015"/>
    <lineage>
        <taxon>Bacteria</taxon>
        <taxon>Pseudomonadati</taxon>
        <taxon>Pseudomonadota</taxon>
        <taxon>Alphaproteobacteria</taxon>
        <taxon>Rhodospirillales</taxon>
        <taxon>Dongiaceae</taxon>
        <taxon>Hypericibacter</taxon>
    </lineage>
</organism>
<sequence>MKPCESCGNSYDKAFEVIIGGTSHTFDSFECAIQALAPICAHCGVKIVGHGLEADGAIFCCNHCAGHKGETRLRDRA</sequence>
<accession>A0A5J6MLC6</accession>
<evidence type="ECO:0008006" key="3">
    <source>
        <dbReference type="Google" id="ProtNLM"/>
    </source>
</evidence>
<evidence type="ECO:0000313" key="1">
    <source>
        <dbReference type="EMBL" id="QEX18159.1"/>
    </source>
</evidence>
<protein>
    <recommendedName>
        <fullName evidence="3">Metallothionein</fullName>
    </recommendedName>
</protein>
<proteinExistence type="predicted"/>
<gene>
    <name evidence="1" type="ORF">FRZ44_34630</name>
</gene>